<name>A0A1Q9BUP6_SYMMI</name>
<organism evidence="1 2">
    <name type="scientific">Symbiodinium microadriaticum</name>
    <name type="common">Dinoflagellate</name>
    <name type="synonym">Zooxanthella microadriatica</name>
    <dbReference type="NCBI Taxonomy" id="2951"/>
    <lineage>
        <taxon>Eukaryota</taxon>
        <taxon>Sar</taxon>
        <taxon>Alveolata</taxon>
        <taxon>Dinophyceae</taxon>
        <taxon>Suessiales</taxon>
        <taxon>Symbiodiniaceae</taxon>
        <taxon>Symbiodinium</taxon>
    </lineage>
</organism>
<gene>
    <name evidence="1" type="ORF">AK812_SmicGene46087</name>
</gene>
<accession>A0A1Q9BUP6</accession>
<protein>
    <submittedName>
        <fullName evidence="1">Uncharacterized protein</fullName>
    </submittedName>
</protein>
<dbReference type="EMBL" id="LSRX01003809">
    <property type="protein sequence ID" value="OLP74385.1"/>
    <property type="molecule type" value="Genomic_DNA"/>
</dbReference>
<evidence type="ECO:0000313" key="2">
    <source>
        <dbReference type="Proteomes" id="UP000186817"/>
    </source>
</evidence>
<keyword evidence="2" id="KW-1185">Reference proteome</keyword>
<proteinExistence type="predicted"/>
<sequence>MIVFWLWTVGNGVPCTSDGEAEIFPALPPVDAEGAENRLWNLRAFACTTSLDPLQEESDAATGSQDSSLCALLAASTGIPSWTMRATIQTVNLCGFWVKGCF</sequence>
<dbReference type="AlphaFoldDB" id="A0A1Q9BUP6"/>
<reference evidence="1 2" key="1">
    <citation type="submission" date="2016-02" db="EMBL/GenBank/DDBJ databases">
        <title>Genome analysis of coral dinoflagellate symbionts highlights evolutionary adaptations to a symbiotic lifestyle.</title>
        <authorList>
            <person name="Aranda M."/>
            <person name="Li Y."/>
            <person name="Liew Y.J."/>
            <person name="Baumgarten S."/>
            <person name="Simakov O."/>
            <person name="Wilson M."/>
            <person name="Piel J."/>
            <person name="Ashoor H."/>
            <person name="Bougouffa S."/>
            <person name="Bajic V.B."/>
            <person name="Ryu T."/>
            <person name="Ravasi T."/>
            <person name="Bayer T."/>
            <person name="Micklem G."/>
            <person name="Kim H."/>
            <person name="Bhak J."/>
            <person name="Lajeunesse T.C."/>
            <person name="Voolstra C.R."/>
        </authorList>
    </citation>
    <scope>NUCLEOTIDE SEQUENCE [LARGE SCALE GENOMIC DNA]</scope>
    <source>
        <strain evidence="1 2">CCMP2467</strain>
    </source>
</reference>
<comment type="caution">
    <text evidence="1">The sequence shown here is derived from an EMBL/GenBank/DDBJ whole genome shotgun (WGS) entry which is preliminary data.</text>
</comment>
<evidence type="ECO:0000313" key="1">
    <source>
        <dbReference type="EMBL" id="OLP74385.1"/>
    </source>
</evidence>
<dbReference type="Proteomes" id="UP000186817">
    <property type="component" value="Unassembled WGS sequence"/>
</dbReference>